<evidence type="ECO:0000313" key="5">
    <source>
        <dbReference type="EMBL" id="RPA98772.1"/>
    </source>
</evidence>
<dbReference type="InterPro" id="IPR002110">
    <property type="entry name" value="Ankyrin_rpt"/>
</dbReference>
<dbReference type="PROSITE" id="PS50181">
    <property type="entry name" value="FBOX"/>
    <property type="match status" value="1"/>
</dbReference>
<protein>
    <submittedName>
        <fullName evidence="5">Ankyrin</fullName>
    </submittedName>
</protein>
<evidence type="ECO:0000259" key="4">
    <source>
        <dbReference type="PROSITE" id="PS50181"/>
    </source>
</evidence>
<evidence type="ECO:0000256" key="3">
    <source>
        <dbReference type="PROSITE-ProRule" id="PRU00023"/>
    </source>
</evidence>
<dbReference type="SUPFAM" id="SSF81383">
    <property type="entry name" value="F-box domain"/>
    <property type="match status" value="1"/>
</dbReference>
<sequence>MTSLLSLPPELLLHITSYHTPPTILSLMRTNHALHHLLHTSHALAGGIFNDIAYARSGVYHAAERGDKQTIQRLVKSGILDAVGFKLGDAVRKSARVIGTLLECGVPADTPDDWGDTPLIRAARFGRVEVVKVLLERADIDINARDMHGKSALDHALRKWSAWKIAAILLEDARVDVNLRDHHRQTLLHRAVSSGCVYEVDMLLDCERVDVNAEDEDHHSPLRTAAQRGNGVIVYSLLQRNDINVNARCPLGMSALSHAISSSPDAPIYRQYPITSADQKSLDM</sequence>
<dbReference type="InterPro" id="IPR036047">
    <property type="entry name" value="F-box-like_dom_sf"/>
</dbReference>
<dbReference type="PROSITE" id="PS50088">
    <property type="entry name" value="ANK_REPEAT"/>
    <property type="match status" value="1"/>
</dbReference>
<dbReference type="PANTHER" id="PTHR24198">
    <property type="entry name" value="ANKYRIN REPEAT AND PROTEIN KINASE DOMAIN-CONTAINING PROTEIN"/>
    <property type="match status" value="1"/>
</dbReference>
<evidence type="ECO:0000256" key="2">
    <source>
        <dbReference type="ARBA" id="ARBA00023043"/>
    </source>
</evidence>
<dbReference type="AlphaFoldDB" id="A0A3N4JKI2"/>
<accession>A0A3N4JKI2</accession>
<dbReference type="EMBL" id="ML120393">
    <property type="protein sequence ID" value="RPA98772.1"/>
    <property type="molecule type" value="Genomic_DNA"/>
</dbReference>
<dbReference type="STRING" id="1336337.A0A3N4JKI2"/>
<dbReference type="PANTHER" id="PTHR24198:SF165">
    <property type="entry name" value="ANKYRIN REPEAT-CONTAINING PROTEIN-RELATED"/>
    <property type="match status" value="1"/>
</dbReference>
<keyword evidence="1" id="KW-0677">Repeat</keyword>
<dbReference type="Proteomes" id="UP000276215">
    <property type="component" value="Unassembled WGS sequence"/>
</dbReference>
<feature type="domain" description="F-box" evidence="4">
    <location>
        <begin position="1"/>
        <end position="52"/>
    </location>
</feature>
<evidence type="ECO:0000313" key="6">
    <source>
        <dbReference type="Proteomes" id="UP000276215"/>
    </source>
</evidence>
<gene>
    <name evidence="5" type="ORF">L873DRAFT_1807839</name>
</gene>
<keyword evidence="6" id="KW-1185">Reference proteome</keyword>
<organism evidence="5 6">
    <name type="scientific">Choiromyces venosus 120613-1</name>
    <dbReference type="NCBI Taxonomy" id="1336337"/>
    <lineage>
        <taxon>Eukaryota</taxon>
        <taxon>Fungi</taxon>
        <taxon>Dikarya</taxon>
        <taxon>Ascomycota</taxon>
        <taxon>Pezizomycotina</taxon>
        <taxon>Pezizomycetes</taxon>
        <taxon>Pezizales</taxon>
        <taxon>Tuberaceae</taxon>
        <taxon>Choiromyces</taxon>
    </lineage>
</organism>
<dbReference type="SUPFAM" id="SSF48403">
    <property type="entry name" value="Ankyrin repeat"/>
    <property type="match status" value="1"/>
</dbReference>
<dbReference type="Pfam" id="PF12937">
    <property type="entry name" value="F-box-like"/>
    <property type="match status" value="1"/>
</dbReference>
<dbReference type="Gene3D" id="1.25.40.20">
    <property type="entry name" value="Ankyrin repeat-containing domain"/>
    <property type="match status" value="2"/>
</dbReference>
<dbReference type="OrthoDB" id="5428055at2759"/>
<dbReference type="PROSITE" id="PS50297">
    <property type="entry name" value="ANK_REP_REGION"/>
    <property type="match status" value="1"/>
</dbReference>
<keyword evidence="2 3" id="KW-0040">ANK repeat</keyword>
<dbReference type="SMART" id="SM00248">
    <property type="entry name" value="ANK"/>
    <property type="match status" value="5"/>
</dbReference>
<evidence type="ECO:0000256" key="1">
    <source>
        <dbReference type="ARBA" id="ARBA00022737"/>
    </source>
</evidence>
<name>A0A3N4JKI2_9PEZI</name>
<proteinExistence type="predicted"/>
<reference evidence="5 6" key="1">
    <citation type="journal article" date="2018" name="Nat. Ecol. Evol.">
        <title>Pezizomycetes genomes reveal the molecular basis of ectomycorrhizal truffle lifestyle.</title>
        <authorList>
            <person name="Murat C."/>
            <person name="Payen T."/>
            <person name="Noel B."/>
            <person name="Kuo A."/>
            <person name="Morin E."/>
            <person name="Chen J."/>
            <person name="Kohler A."/>
            <person name="Krizsan K."/>
            <person name="Balestrini R."/>
            <person name="Da Silva C."/>
            <person name="Montanini B."/>
            <person name="Hainaut M."/>
            <person name="Levati E."/>
            <person name="Barry K.W."/>
            <person name="Belfiori B."/>
            <person name="Cichocki N."/>
            <person name="Clum A."/>
            <person name="Dockter R.B."/>
            <person name="Fauchery L."/>
            <person name="Guy J."/>
            <person name="Iotti M."/>
            <person name="Le Tacon F."/>
            <person name="Lindquist E.A."/>
            <person name="Lipzen A."/>
            <person name="Malagnac F."/>
            <person name="Mello A."/>
            <person name="Molinier V."/>
            <person name="Miyauchi S."/>
            <person name="Poulain J."/>
            <person name="Riccioni C."/>
            <person name="Rubini A."/>
            <person name="Sitrit Y."/>
            <person name="Splivallo R."/>
            <person name="Traeger S."/>
            <person name="Wang M."/>
            <person name="Zifcakova L."/>
            <person name="Wipf D."/>
            <person name="Zambonelli A."/>
            <person name="Paolocci F."/>
            <person name="Nowrousian M."/>
            <person name="Ottonello S."/>
            <person name="Baldrian P."/>
            <person name="Spatafora J.W."/>
            <person name="Henrissat B."/>
            <person name="Nagy L.G."/>
            <person name="Aury J.M."/>
            <person name="Wincker P."/>
            <person name="Grigoriev I.V."/>
            <person name="Bonfante P."/>
            <person name="Martin F.M."/>
        </authorList>
    </citation>
    <scope>NUCLEOTIDE SEQUENCE [LARGE SCALE GENOMIC DNA]</scope>
    <source>
        <strain evidence="5 6">120613-1</strain>
    </source>
</reference>
<dbReference type="InterPro" id="IPR001810">
    <property type="entry name" value="F-box_dom"/>
</dbReference>
<feature type="repeat" description="ANK" evidence="3">
    <location>
        <begin position="114"/>
        <end position="137"/>
    </location>
</feature>
<dbReference type="InterPro" id="IPR036770">
    <property type="entry name" value="Ankyrin_rpt-contain_sf"/>
</dbReference>
<dbReference type="Pfam" id="PF12796">
    <property type="entry name" value="Ank_2"/>
    <property type="match status" value="2"/>
</dbReference>